<name>A0A139Y2I2_TOXGO</name>
<accession>A0A139Y2I2</accession>
<reference evidence="1 2" key="1">
    <citation type="journal article" date="2016" name="Nat. Commun.">
        <title>Local admixture of amplified and diversified secreted pathogenesis determinants shapes mosaic Toxoplasma gondii genomes.</title>
        <authorList>
            <person name="Lorenzi H."/>
            <person name="Khan A."/>
            <person name="Behnke M.S."/>
            <person name="Namasivayam S."/>
            <person name="Swapna L.S."/>
            <person name="Hadjithomas M."/>
            <person name="Karamycheva S."/>
            <person name="Pinney D."/>
            <person name="Brunk B.P."/>
            <person name="Ajioka J.W."/>
            <person name="Ajzenberg D."/>
            <person name="Boothroyd J.C."/>
            <person name="Boyle J.P."/>
            <person name="Darde M.L."/>
            <person name="Diaz-Miranda M.A."/>
            <person name="Dubey J.P."/>
            <person name="Fritz H.M."/>
            <person name="Gennari S.M."/>
            <person name="Gregory B.D."/>
            <person name="Kim K."/>
            <person name="Saeij J.P."/>
            <person name="Su C."/>
            <person name="White M.W."/>
            <person name="Zhu X.Q."/>
            <person name="Howe D.K."/>
            <person name="Rosenthal B.M."/>
            <person name="Grigg M.E."/>
            <person name="Parkinson J."/>
            <person name="Liu L."/>
            <person name="Kissinger J.C."/>
            <person name="Roos D.S."/>
            <person name="Sibley L.D."/>
        </authorList>
    </citation>
    <scope>NUCLEOTIDE SEQUENCE [LARGE SCALE GENOMIC DNA]</scope>
    <source>
        <strain evidence="1 2">ARI</strain>
    </source>
</reference>
<protein>
    <submittedName>
        <fullName evidence="1">Uncharacterized protein</fullName>
    </submittedName>
</protein>
<sequence>MEHFVVEGGHVRVSKREDAPRNQCEFETFVSCLLAVKRMRCARGALTSCIKRICDGFSRRREMCLFAFVSLSLGMGSRGHCGKKLTRPFLRGKCVLSKMLFRDSPAPTIAFTPLLPAALVEAHRQLEEQLSFSECVSPSFVCMSALRVAQVSPLLLSEL</sequence>
<proteinExistence type="predicted"/>
<dbReference type="Proteomes" id="UP000074247">
    <property type="component" value="Unassembled WGS sequence"/>
</dbReference>
<organism evidence="1 2">
    <name type="scientific">Toxoplasma gondii ARI</name>
    <dbReference type="NCBI Taxonomy" id="1074872"/>
    <lineage>
        <taxon>Eukaryota</taxon>
        <taxon>Sar</taxon>
        <taxon>Alveolata</taxon>
        <taxon>Apicomplexa</taxon>
        <taxon>Conoidasida</taxon>
        <taxon>Coccidia</taxon>
        <taxon>Eucoccidiorida</taxon>
        <taxon>Eimeriorina</taxon>
        <taxon>Sarcocystidae</taxon>
        <taxon>Toxoplasma</taxon>
    </lineage>
</organism>
<gene>
    <name evidence="1" type="ORF">TGARI_356830</name>
</gene>
<dbReference type="AlphaFoldDB" id="A0A139Y2I2"/>
<dbReference type="EMBL" id="AGQS02004145">
    <property type="protein sequence ID" value="KYF45233.1"/>
    <property type="molecule type" value="Genomic_DNA"/>
</dbReference>
<comment type="caution">
    <text evidence="1">The sequence shown here is derived from an EMBL/GenBank/DDBJ whole genome shotgun (WGS) entry which is preliminary data.</text>
</comment>
<evidence type="ECO:0000313" key="1">
    <source>
        <dbReference type="EMBL" id="KYF45233.1"/>
    </source>
</evidence>
<evidence type="ECO:0000313" key="2">
    <source>
        <dbReference type="Proteomes" id="UP000074247"/>
    </source>
</evidence>
<dbReference type="VEuPathDB" id="ToxoDB:TGARI_356830"/>